<feature type="domain" description="Helicase ATP-binding" evidence="2">
    <location>
        <begin position="482"/>
        <end position="638"/>
    </location>
</feature>
<dbReference type="GO" id="GO:0005524">
    <property type="term" value="F:ATP binding"/>
    <property type="evidence" value="ECO:0007669"/>
    <property type="project" value="InterPro"/>
</dbReference>
<dbReference type="GO" id="GO:0004386">
    <property type="term" value="F:helicase activity"/>
    <property type="evidence" value="ECO:0007669"/>
    <property type="project" value="UniProtKB-KW"/>
</dbReference>
<evidence type="ECO:0000259" key="2">
    <source>
        <dbReference type="PROSITE" id="PS51192"/>
    </source>
</evidence>
<evidence type="ECO:0000259" key="3">
    <source>
        <dbReference type="PROSITE" id="PS51194"/>
    </source>
</evidence>
<dbReference type="Gene3D" id="3.40.50.10810">
    <property type="entry name" value="Tandem AAA-ATPase domain"/>
    <property type="match status" value="1"/>
</dbReference>
<keyword evidence="4" id="KW-0547">Nucleotide-binding</keyword>
<keyword evidence="4" id="KW-0347">Helicase</keyword>
<sequence>MIEVKSEFFEKLKRKNILIRQTAPVKTVFFQLKFDDNGAYIDVIDEKQKKVETSYEIYTGSIREVLKSIENIKHRNSFRIDWETPSSRVYLFENDYLIWQLLKCNNFVDSKFNTLGCAEGYAQIILDINEQKEMLETQILLKYQGESFKDILFLNESHVLAKEMIYQIKPVSENFQNINLFETRLFPIHLEKYLSLFFSGFENISVRYKDYKVIFGTPKQTQATLIFEKIDANNALYLKLSTSLPGFGEAFFDNYDVTKIAVVNEMDKQIKVRELIHEEIYMCFNEISGLLKKHSKALKTNAYYTCDNLFIIQEELAKTFIHKDLPNLIAKYAVMGAEKLKSYKIKAVSPRLNLDLSHGIDFLEGDASLEIEGESIALFDALNQYKKNSYISLNDGTHAIINKAYINQLNRIFKKQEKKVKISFFDLPIVEELIDKNIAEKAFKQSRDIFLGFNDIKKSRTQIPKVNAELRRYQKQGFRWLNYLLKNSLGGCLADDMGLGKTLQAITLLASIYPDQKKPSLVVMPKSLLFNWENEINKFKPELSYYIYHGMDRDLNEAMINNVILTTYAMMRNDIEQLKDEDFYYIILDESQNIKNMQSQTSRAVLMLQSEHRLALSGTPVENNLGELYSLFRFLNPSMFGSADDFNKYYALPIQKEDDKDALQELKKKIYPFILRRLKRDVLKDLPDKIEQTLYVEMSEEQKLFYEVRRRFYYDTVRSQIQQNGIKKSQFFILQALSELRQIASVPEAKTENHIISAKREILMNNISDVIANNHKVLVFANFLMALECIAEDLEKSGIEYLHMTGATRDRKTLVDKFQNDETYKVFLMTLKTGGIGLNLTAADYIFIFDPWWNKAAENQAVDRTHRIGQDKTVFSYKLITRGTIEEKILELQKKKSDLFENLISSDGASIKSLDEQDVEFILGD</sequence>
<dbReference type="AlphaFoldDB" id="A0A975B8K5"/>
<evidence type="ECO:0000313" key="4">
    <source>
        <dbReference type="EMBL" id="QTA80585.1"/>
    </source>
</evidence>
<dbReference type="SMART" id="SM00490">
    <property type="entry name" value="HELICc"/>
    <property type="match status" value="1"/>
</dbReference>
<evidence type="ECO:0000313" key="5">
    <source>
        <dbReference type="Proteomes" id="UP000663720"/>
    </source>
</evidence>
<dbReference type="InterPro" id="IPR014001">
    <property type="entry name" value="Helicase_ATP-bd"/>
</dbReference>
<proteinExistence type="predicted"/>
<name>A0A975B8K5_9BACT</name>
<dbReference type="EMBL" id="CP061799">
    <property type="protein sequence ID" value="QTA80585.1"/>
    <property type="molecule type" value="Genomic_DNA"/>
</dbReference>
<dbReference type="RefSeq" id="WP_207692218.1">
    <property type="nucleotide sequence ID" value="NZ_CP061799.1"/>
</dbReference>
<dbReference type="PROSITE" id="PS51192">
    <property type="entry name" value="HELICASE_ATP_BIND_1"/>
    <property type="match status" value="1"/>
</dbReference>
<dbReference type="InterPro" id="IPR000330">
    <property type="entry name" value="SNF2_N"/>
</dbReference>
<dbReference type="Proteomes" id="UP000663720">
    <property type="component" value="Chromosome"/>
</dbReference>
<dbReference type="PANTHER" id="PTHR10799">
    <property type="entry name" value="SNF2/RAD54 HELICASE FAMILY"/>
    <property type="match status" value="1"/>
</dbReference>
<dbReference type="KEGG" id="dli:dnl_28930"/>
<keyword evidence="5" id="KW-1185">Reference proteome</keyword>
<gene>
    <name evidence="4" type="ORF">dnl_28930</name>
</gene>
<dbReference type="GO" id="GO:0016787">
    <property type="term" value="F:hydrolase activity"/>
    <property type="evidence" value="ECO:0007669"/>
    <property type="project" value="UniProtKB-KW"/>
</dbReference>
<dbReference type="PROSITE" id="PS51194">
    <property type="entry name" value="HELICASE_CTER"/>
    <property type="match status" value="1"/>
</dbReference>
<dbReference type="InterPro" id="IPR038718">
    <property type="entry name" value="SNF2-like_sf"/>
</dbReference>
<keyword evidence="1" id="KW-0378">Hydrolase</keyword>
<dbReference type="SUPFAM" id="SSF52540">
    <property type="entry name" value="P-loop containing nucleoside triphosphate hydrolases"/>
    <property type="match status" value="2"/>
</dbReference>
<dbReference type="InterPro" id="IPR049730">
    <property type="entry name" value="SNF2/RAD54-like_C"/>
</dbReference>
<organism evidence="4 5">
    <name type="scientific">Desulfonema limicola</name>
    <dbReference type="NCBI Taxonomy" id="45656"/>
    <lineage>
        <taxon>Bacteria</taxon>
        <taxon>Pseudomonadati</taxon>
        <taxon>Thermodesulfobacteriota</taxon>
        <taxon>Desulfobacteria</taxon>
        <taxon>Desulfobacterales</taxon>
        <taxon>Desulfococcaceae</taxon>
        <taxon>Desulfonema</taxon>
    </lineage>
</organism>
<dbReference type="Pfam" id="PF00271">
    <property type="entry name" value="Helicase_C"/>
    <property type="match status" value="1"/>
</dbReference>
<dbReference type="SMART" id="SM00487">
    <property type="entry name" value="DEXDc"/>
    <property type="match status" value="1"/>
</dbReference>
<dbReference type="InterPro" id="IPR001650">
    <property type="entry name" value="Helicase_C-like"/>
</dbReference>
<dbReference type="Gene3D" id="3.40.50.300">
    <property type="entry name" value="P-loop containing nucleotide triphosphate hydrolases"/>
    <property type="match status" value="1"/>
</dbReference>
<keyword evidence="4" id="KW-0067">ATP-binding</keyword>
<dbReference type="InterPro" id="IPR027417">
    <property type="entry name" value="P-loop_NTPase"/>
</dbReference>
<dbReference type="CDD" id="cd18012">
    <property type="entry name" value="DEXQc_arch_SWI2_SNF2"/>
    <property type="match status" value="1"/>
</dbReference>
<evidence type="ECO:0000256" key="1">
    <source>
        <dbReference type="ARBA" id="ARBA00022801"/>
    </source>
</evidence>
<feature type="domain" description="Helicase C-terminal" evidence="3">
    <location>
        <begin position="766"/>
        <end position="915"/>
    </location>
</feature>
<accession>A0A975B8K5</accession>
<dbReference type="Pfam" id="PF00176">
    <property type="entry name" value="SNF2-rel_dom"/>
    <property type="match status" value="1"/>
</dbReference>
<reference evidence="4" key="1">
    <citation type="journal article" date="2021" name="Microb. Physiol.">
        <title>Proteogenomic Insights into the Physiology of Marine, Sulfate-Reducing, Filamentous Desulfonema limicola and Desulfonema magnum.</title>
        <authorList>
            <person name="Schnaars V."/>
            <person name="Wohlbrand L."/>
            <person name="Scheve S."/>
            <person name="Hinrichs C."/>
            <person name="Reinhardt R."/>
            <person name="Rabus R."/>
        </authorList>
    </citation>
    <scope>NUCLEOTIDE SEQUENCE</scope>
    <source>
        <strain evidence="4">5ac10</strain>
    </source>
</reference>
<dbReference type="CDD" id="cd18793">
    <property type="entry name" value="SF2_C_SNF"/>
    <property type="match status" value="1"/>
</dbReference>
<protein>
    <submittedName>
        <fullName evidence="4">Helicase, Snf2 family</fullName>
    </submittedName>
</protein>